<dbReference type="Proteomes" id="UP000288246">
    <property type="component" value="Unassembled WGS sequence"/>
</dbReference>
<gene>
    <name evidence="3" type="ORF">CTKZ_22870</name>
</gene>
<sequence length="328" mass="33521">MTADRRPTIPHRRATTLVTLVAPVALTAVAVLVALTWADELPDPVATHWGPGGTPDDFSSLAGALLLLALTSVLLSLSCWVLALRLGAEATTRRIAAGTSVGIAALLAVLVVGSLALQRGVDDARDTGPITGVVVAAFATGLVLGVVAALLVPGDPDVTTTDAPPADAARLPLAPDERAAWTVSVWSPAAIGVALPVIALQVVLSIVLDTWLLLAIAAVLAALLATMLVLRVTVSAAGLVARSPLGWPRVHVPLEQVVAAHAETISPLRDFGGWGYRVALDGRAGFVLRAGDALVVERTGGRTTVVTVDDAATAAALLNTLAERSRVS</sequence>
<accession>A0A401V1E3</accession>
<dbReference type="OrthoDB" id="3178004at2"/>
<keyword evidence="4" id="KW-1185">Reference proteome</keyword>
<feature type="transmembrane region" description="Helical" evidence="1">
    <location>
        <begin position="95"/>
        <end position="117"/>
    </location>
</feature>
<keyword evidence="1" id="KW-0812">Transmembrane</keyword>
<feature type="transmembrane region" description="Helical" evidence="1">
    <location>
        <begin position="179"/>
        <end position="204"/>
    </location>
</feature>
<keyword evidence="1" id="KW-0472">Membrane</keyword>
<dbReference type="EMBL" id="BHYL01000189">
    <property type="protein sequence ID" value="GCD20725.1"/>
    <property type="molecule type" value="Genomic_DNA"/>
</dbReference>
<evidence type="ECO:0000259" key="2">
    <source>
        <dbReference type="Pfam" id="PF07853"/>
    </source>
</evidence>
<dbReference type="AlphaFoldDB" id="A0A401V1E3"/>
<evidence type="ECO:0000313" key="4">
    <source>
        <dbReference type="Proteomes" id="UP000288246"/>
    </source>
</evidence>
<dbReference type="Pfam" id="PF07853">
    <property type="entry name" value="DUF1648"/>
    <property type="match status" value="1"/>
</dbReference>
<feature type="transmembrane region" description="Helical" evidence="1">
    <location>
        <begin position="62"/>
        <end position="83"/>
    </location>
</feature>
<evidence type="ECO:0000256" key="1">
    <source>
        <dbReference type="SAM" id="Phobius"/>
    </source>
</evidence>
<name>A0A401V1E3_9CELL</name>
<protein>
    <recommendedName>
        <fullName evidence="2">DUF1648 domain-containing protein</fullName>
    </recommendedName>
</protein>
<feature type="domain" description="DUF1648" evidence="2">
    <location>
        <begin position="26"/>
        <end position="69"/>
    </location>
</feature>
<reference evidence="3 4" key="1">
    <citation type="submission" date="2018-11" db="EMBL/GenBank/DDBJ databases">
        <title>Draft genome sequence of Cellulomonas takizawaensis strain TKZ-21.</title>
        <authorList>
            <person name="Yamamura H."/>
            <person name="Hayashi T."/>
            <person name="Hamada M."/>
            <person name="Serisawa Y."/>
            <person name="Matsuyama K."/>
            <person name="Nakagawa Y."/>
            <person name="Otoguro M."/>
            <person name="Yanagida F."/>
            <person name="Hayakawa M."/>
        </authorList>
    </citation>
    <scope>NUCLEOTIDE SEQUENCE [LARGE SCALE GENOMIC DNA]</scope>
    <source>
        <strain evidence="3 4">TKZ-21</strain>
    </source>
</reference>
<feature type="transmembrane region" description="Helical" evidence="1">
    <location>
        <begin position="129"/>
        <end position="152"/>
    </location>
</feature>
<dbReference type="RefSeq" id="WP_124343233.1">
    <property type="nucleotide sequence ID" value="NZ_BHYL01000189.1"/>
</dbReference>
<proteinExistence type="predicted"/>
<organism evidence="3 4">
    <name type="scientific">Cellulomonas algicola</name>
    <dbReference type="NCBI Taxonomy" id="2071633"/>
    <lineage>
        <taxon>Bacteria</taxon>
        <taxon>Bacillati</taxon>
        <taxon>Actinomycetota</taxon>
        <taxon>Actinomycetes</taxon>
        <taxon>Micrococcales</taxon>
        <taxon>Cellulomonadaceae</taxon>
        <taxon>Cellulomonas</taxon>
    </lineage>
</organism>
<comment type="caution">
    <text evidence="3">The sequence shown here is derived from an EMBL/GenBank/DDBJ whole genome shotgun (WGS) entry which is preliminary data.</text>
</comment>
<keyword evidence="1" id="KW-1133">Transmembrane helix</keyword>
<dbReference type="InterPro" id="IPR012867">
    <property type="entry name" value="DUF1648"/>
</dbReference>
<feature type="transmembrane region" description="Helical" evidence="1">
    <location>
        <begin position="210"/>
        <end position="230"/>
    </location>
</feature>
<evidence type="ECO:0000313" key="3">
    <source>
        <dbReference type="EMBL" id="GCD20725.1"/>
    </source>
</evidence>